<dbReference type="PANTHER" id="PTHR11895:SF76">
    <property type="entry name" value="INDOLEACETAMIDE HYDROLASE"/>
    <property type="match status" value="1"/>
</dbReference>
<dbReference type="InterPro" id="IPR036928">
    <property type="entry name" value="AS_sf"/>
</dbReference>
<dbReference type="PANTHER" id="PTHR11895">
    <property type="entry name" value="TRANSAMIDASE"/>
    <property type="match status" value="1"/>
</dbReference>
<reference evidence="1 2" key="1">
    <citation type="journal article" date="2017" name="Elife">
        <title>Extensive horizontal gene transfer in cheese-associated bacteria.</title>
        <authorList>
            <person name="Bonham K.S."/>
            <person name="Wolfe B.E."/>
            <person name="Dutton R.J."/>
        </authorList>
    </citation>
    <scope>NUCLEOTIDE SEQUENCE [LARGE SCALE GENOMIC DNA]</scope>
    <source>
        <strain evidence="1 2">962_8</strain>
    </source>
</reference>
<accession>A0A2A3YU85</accession>
<dbReference type="InterPro" id="IPR000120">
    <property type="entry name" value="Amidase"/>
</dbReference>
<protein>
    <submittedName>
        <fullName evidence="1">Amidase</fullName>
    </submittedName>
</protein>
<evidence type="ECO:0000313" key="2">
    <source>
        <dbReference type="Proteomes" id="UP000218620"/>
    </source>
</evidence>
<dbReference type="Pfam" id="PF01425">
    <property type="entry name" value="Amidase"/>
    <property type="match status" value="1"/>
</dbReference>
<comment type="caution">
    <text evidence="1">The sequence shown here is derived from an EMBL/GenBank/DDBJ whole genome shotgun (WGS) entry which is preliminary data.</text>
</comment>
<evidence type="ECO:0000313" key="1">
    <source>
        <dbReference type="EMBL" id="PCC42857.1"/>
    </source>
</evidence>
<dbReference type="Gene3D" id="3.90.1300.10">
    <property type="entry name" value="Amidase signature (AS) domain"/>
    <property type="match status" value="1"/>
</dbReference>
<dbReference type="GO" id="GO:0003824">
    <property type="term" value="F:catalytic activity"/>
    <property type="evidence" value="ECO:0007669"/>
    <property type="project" value="InterPro"/>
</dbReference>
<organism evidence="1 2">
    <name type="scientific">Brevibacterium aurantiacum</name>
    <dbReference type="NCBI Taxonomy" id="273384"/>
    <lineage>
        <taxon>Bacteria</taxon>
        <taxon>Bacillati</taxon>
        <taxon>Actinomycetota</taxon>
        <taxon>Actinomycetes</taxon>
        <taxon>Micrococcales</taxon>
        <taxon>Brevibacteriaceae</taxon>
        <taxon>Brevibacterium</taxon>
    </lineage>
</organism>
<sequence>MSLAELADALATRQLSSRELVEAHLLRIEEINPRVNAVITVDADGALAKAREVDELRARGSALPLLSGIPMTHKDTHETAGMRTTFGSPIFAENVPNRDALIVSRLKSAGVISTGKTNVPELAAGAHTTNPVFGTTRNPYDTALSASGSSGGAAAAIACGVQAAGDGSDTGGSLRLPAGFNNIVGLRPSNGWIPHVSPGNPWEWLSQPGFMARRVADIAMLMDLCSGPDRMGPAARVESGRFSKLDSSKDLSGWAIGFAPNLGGQVEVENEVAEVVGAAGPVLTGLGAHLSDEAPALDDAVEVFRVARAYEFAKNYGHLVKGHAHEMKSSLRDNIHDGLNLGVDDLFALDDARARLWVAMQDYFSRHDVLVTTTSQVEPFAAELDYPDRLSGKPISDYMAWVHATSLISATGCPAISVPAGFSATGLPVGLQIVGPVGADKRVLEVAQAFESVTNHARTHPSL</sequence>
<proteinExistence type="predicted"/>
<dbReference type="EMBL" id="NRGQ01000012">
    <property type="protein sequence ID" value="PCC42857.1"/>
    <property type="molecule type" value="Genomic_DNA"/>
</dbReference>
<dbReference type="Proteomes" id="UP000218620">
    <property type="component" value="Unassembled WGS sequence"/>
</dbReference>
<gene>
    <name evidence="1" type="ORF">CIK65_10540</name>
</gene>
<dbReference type="RefSeq" id="WP_096178302.1">
    <property type="nucleotide sequence ID" value="NZ_CP025332.1"/>
</dbReference>
<name>A0A2A3YU85_BREAU</name>
<dbReference type="AlphaFoldDB" id="A0A2A3YU85"/>
<dbReference type="SUPFAM" id="SSF75304">
    <property type="entry name" value="Amidase signature (AS) enzymes"/>
    <property type="match status" value="1"/>
</dbReference>
<dbReference type="InterPro" id="IPR023631">
    <property type="entry name" value="Amidase_dom"/>
</dbReference>